<keyword evidence="5 6" id="KW-0233">DNA recombination</keyword>
<evidence type="ECO:0000256" key="4">
    <source>
        <dbReference type="ARBA" id="ARBA00023125"/>
    </source>
</evidence>
<dbReference type="GO" id="GO:0004803">
    <property type="term" value="F:transposase activity"/>
    <property type="evidence" value="ECO:0007669"/>
    <property type="project" value="UniProtKB-UniRule"/>
</dbReference>
<dbReference type="GO" id="GO:0003677">
    <property type="term" value="F:DNA binding"/>
    <property type="evidence" value="ECO:0007669"/>
    <property type="project" value="UniProtKB-UniRule"/>
</dbReference>
<evidence type="ECO:0000313" key="7">
    <source>
        <dbReference type="EMBL" id="KPV40936.1"/>
    </source>
</evidence>
<gene>
    <name evidence="7" type="ORF">AN477_21725</name>
</gene>
<keyword evidence="3 6" id="KW-0815">Transposition</keyword>
<dbReference type="Proteomes" id="UP000050482">
    <property type="component" value="Unassembled WGS sequence"/>
</dbReference>
<comment type="similarity">
    <text evidence="2 6">Belongs to the transposase mutator family.</text>
</comment>
<protein>
    <recommendedName>
        <fullName evidence="6">Mutator family transposase</fullName>
    </recommendedName>
</protein>
<dbReference type="PATRIC" id="fig|471514.4.peg.1859"/>
<evidence type="ECO:0000256" key="6">
    <source>
        <dbReference type="RuleBase" id="RU365089"/>
    </source>
</evidence>
<evidence type="ECO:0000256" key="3">
    <source>
        <dbReference type="ARBA" id="ARBA00022578"/>
    </source>
</evidence>
<dbReference type="NCBIfam" id="NF033543">
    <property type="entry name" value="transpos_IS256"/>
    <property type="match status" value="1"/>
</dbReference>
<keyword evidence="8" id="KW-1185">Reference proteome</keyword>
<proteinExistence type="inferred from homology"/>
<evidence type="ECO:0000313" key="8">
    <source>
        <dbReference type="Proteomes" id="UP000050482"/>
    </source>
</evidence>
<keyword evidence="6" id="KW-0814">Transposable element</keyword>
<dbReference type="GO" id="GO:0006313">
    <property type="term" value="P:DNA transposition"/>
    <property type="evidence" value="ECO:0007669"/>
    <property type="project" value="UniProtKB-UniRule"/>
</dbReference>
<dbReference type="PROSITE" id="PS01007">
    <property type="entry name" value="TRANSPOSASE_MUTATOR"/>
    <property type="match status" value="1"/>
</dbReference>
<comment type="function">
    <text evidence="1 6">Required for the transposition of the insertion element.</text>
</comment>
<dbReference type="PANTHER" id="PTHR33217:SF8">
    <property type="entry name" value="MUTATOR FAMILY TRANSPOSASE"/>
    <property type="match status" value="1"/>
</dbReference>
<reference evidence="7 8" key="1">
    <citation type="submission" date="2015-09" db="EMBL/GenBank/DDBJ databases">
        <title>Draft genome sequence of Alicyclobacillus ferrooxydans DSM 22381.</title>
        <authorList>
            <person name="Hemp J."/>
        </authorList>
    </citation>
    <scope>NUCLEOTIDE SEQUENCE [LARGE SCALE GENOMIC DNA]</scope>
    <source>
        <strain evidence="7 8">TC-34</strain>
    </source>
</reference>
<dbReference type="EMBL" id="LJCO01000096">
    <property type="protein sequence ID" value="KPV40936.1"/>
    <property type="molecule type" value="Genomic_DNA"/>
</dbReference>
<dbReference type="InterPro" id="IPR001207">
    <property type="entry name" value="Transposase_mutator"/>
</dbReference>
<organism evidence="7 8">
    <name type="scientific">Alicyclobacillus ferrooxydans</name>
    <dbReference type="NCBI Taxonomy" id="471514"/>
    <lineage>
        <taxon>Bacteria</taxon>
        <taxon>Bacillati</taxon>
        <taxon>Bacillota</taxon>
        <taxon>Bacilli</taxon>
        <taxon>Bacillales</taxon>
        <taxon>Alicyclobacillaceae</taxon>
        <taxon>Alicyclobacillus</taxon>
    </lineage>
</organism>
<evidence type="ECO:0000256" key="1">
    <source>
        <dbReference type="ARBA" id="ARBA00002190"/>
    </source>
</evidence>
<keyword evidence="4 6" id="KW-0238">DNA-binding</keyword>
<name>A0A0P9GLB6_9BACL</name>
<evidence type="ECO:0000256" key="2">
    <source>
        <dbReference type="ARBA" id="ARBA00010961"/>
    </source>
</evidence>
<comment type="caution">
    <text evidence="7">The sequence shown here is derived from an EMBL/GenBank/DDBJ whole genome shotgun (WGS) entry which is preliminary data.</text>
</comment>
<evidence type="ECO:0000256" key="5">
    <source>
        <dbReference type="ARBA" id="ARBA00023172"/>
    </source>
</evidence>
<dbReference type="Pfam" id="PF00872">
    <property type="entry name" value="Transposase_mut"/>
    <property type="match status" value="1"/>
</dbReference>
<accession>A0A0P9GLB6</accession>
<sequence length="398" mass="46081">MNRESLAAQLETQMADLLKQKLELVLREEIRNFLEVEHPELGDSRNGYYTRGMDTRFGRVEELRVPRDRMGEFQTSVFEPYSRRDAWLEETIIAMYKGGMSTREVGQFVERILGVQYSPTTISNITNVVLQDVDAWRKRPLKRRYSVVYMDGMYVSLKRDTVENESIYVVMGIDENGHREILGYYVGGNESATSCREIFMDLRARGLEEILVGVADGLSGLKDAFLAVYPKADFQRCVVHKLRNTIVKVRAKDKPAILEDLKGVYSSAAYEEALGCFKLFESKWNAKYPREVQSWRDDLTDLLVFYKYPEAIRYAIYTTNAIERTIKEIRKRVKPMNSIANLEAAEKIVYLFAKDYNEKWSKRALRGFAEEGTKVELSKMFTNKYGATVRHESLNDTL</sequence>
<dbReference type="AlphaFoldDB" id="A0A0P9GLB6"/>
<dbReference type="PANTHER" id="PTHR33217">
    <property type="entry name" value="TRANSPOSASE FOR INSERTION SEQUENCE ELEMENT IS1081"/>
    <property type="match status" value="1"/>
</dbReference>